<dbReference type="OrthoDB" id="6484170at2759"/>
<feature type="domain" description="VWFD" evidence="1">
    <location>
        <begin position="485"/>
        <end position="660"/>
    </location>
</feature>
<dbReference type="OMA" id="NIWRTEN"/>
<protein>
    <submittedName>
        <fullName evidence="2">Apolipophorin</fullName>
    </submittedName>
</protein>
<dbReference type="EMBL" id="KK852718">
    <property type="protein sequence ID" value="KDR17777.1"/>
    <property type="molecule type" value="Genomic_DNA"/>
</dbReference>
<dbReference type="STRING" id="136037.A0A067RCV3"/>
<dbReference type="SUPFAM" id="SSF53300">
    <property type="entry name" value="vWA-like"/>
    <property type="match status" value="1"/>
</dbReference>
<name>A0A067RCV3_ZOONE</name>
<dbReference type="InterPro" id="IPR001846">
    <property type="entry name" value="VWF_type-D"/>
</dbReference>
<dbReference type="Pfam" id="PF08742">
    <property type="entry name" value="C8"/>
    <property type="match status" value="1"/>
</dbReference>
<dbReference type="GO" id="GO:0032991">
    <property type="term" value="C:protein-containing complex"/>
    <property type="evidence" value="ECO:0007669"/>
    <property type="project" value="UniProtKB-ARBA"/>
</dbReference>
<proteinExistence type="predicted"/>
<evidence type="ECO:0000259" key="1">
    <source>
        <dbReference type="PROSITE" id="PS51233"/>
    </source>
</evidence>
<organism evidence="2 3">
    <name type="scientific">Zootermopsis nevadensis</name>
    <name type="common">Dampwood termite</name>
    <dbReference type="NCBI Taxonomy" id="136037"/>
    <lineage>
        <taxon>Eukaryota</taxon>
        <taxon>Metazoa</taxon>
        <taxon>Ecdysozoa</taxon>
        <taxon>Arthropoda</taxon>
        <taxon>Hexapoda</taxon>
        <taxon>Insecta</taxon>
        <taxon>Pterygota</taxon>
        <taxon>Neoptera</taxon>
        <taxon>Polyneoptera</taxon>
        <taxon>Dictyoptera</taxon>
        <taxon>Blattodea</taxon>
        <taxon>Blattoidea</taxon>
        <taxon>Termitoidae</taxon>
        <taxon>Termopsidae</taxon>
        <taxon>Zootermopsis</taxon>
    </lineage>
</organism>
<dbReference type="AlphaFoldDB" id="A0A067RCV3"/>
<reference evidence="2 3" key="1">
    <citation type="journal article" date="2014" name="Nat. Commun.">
        <title>Molecular traces of alternative social organization in a termite genome.</title>
        <authorList>
            <person name="Terrapon N."/>
            <person name="Li C."/>
            <person name="Robertson H.M."/>
            <person name="Ji L."/>
            <person name="Meng X."/>
            <person name="Booth W."/>
            <person name="Chen Z."/>
            <person name="Childers C.P."/>
            <person name="Glastad K.M."/>
            <person name="Gokhale K."/>
            <person name="Gowin J."/>
            <person name="Gronenberg W."/>
            <person name="Hermansen R.A."/>
            <person name="Hu H."/>
            <person name="Hunt B.G."/>
            <person name="Huylmans A.K."/>
            <person name="Khalil S.M."/>
            <person name="Mitchell R.D."/>
            <person name="Munoz-Torres M.C."/>
            <person name="Mustard J.A."/>
            <person name="Pan H."/>
            <person name="Reese J.T."/>
            <person name="Scharf M.E."/>
            <person name="Sun F."/>
            <person name="Vogel H."/>
            <person name="Xiao J."/>
            <person name="Yang W."/>
            <person name="Yang Z."/>
            <person name="Yang Z."/>
            <person name="Zhou J."/>
            <person name="Zhu J."/>
            <person name="Brent C.S."/>
            <person name="Elsik C.G."/>
            <person name="Goodisman M.A."/>
            <person name="Liberles D.A."/>
            <person name="Roe R.M."/>
            <person name="Vargo E.L."/>
            <person name="Vilcinskas A."/>
            <person name="Wang J."/>
            <person name="Bornberg-Bauer E."/>
            <person name="Korb J."/>
            <person name="Zhang G."/>
            <person name="Liebig J."/>
        </authorList>
    </citation>
    <scope>NUCLEOTIDE SEQUENCE [LARGE SCALE GENOMIC DNA]</scope>
    <source>
        <tissue evidence="2">Whole organism</tissue>
    </source>
</reference>
<dbReference type="InterPro" id="IPR014853">
    <property type="entry name" value="VWF/SSPO/ZAN-like_Cys-rich_dom"/>
</dbReference>
<evidence type="ECO:0000313" key="2">
    <source>
        <dbReference type="EMBL" id="KDR17777.1"/>
    </source>
</evidence>
<accession>A0A067RCV3</accession>
<dbReference type="InterPro" id="IPR036465">
    <property type="entry name" value="vWFA_dom_sf"/>
</dbReference>
<gene>
    <name evidence="2" type="ORF">L798_08120</name>
</gene>
<sequence>MLRLNSSQQLWSRIKWQPRALTELKTGILQEYSDITHVVQSIGNGFSEAWLKDFAYKCNKIYPVFEDLLDHIVSTSMTEIREIYMDFLDMGEEMKNMYRRNEFYLQDMQLCVNKLMSYVTEKASGICQVLLDGMLTMYSAVKHVIAMVVNTFQIDFSLIFNILSDIKVIASKTMAYVVNFINEVKRLHLASKEYLKTKVEVARMEIMYAEENMKHLLIHVEHSLADLFIRYIQLLEPYLTSIENTLELLSRRVIDFEDKISEYILDMVDTVLGAQEVQDLIAMYNTYSSWLEELYLQDYIDQVTKLFESIGSAIMQDIQRVFADYLEYVNCITDAINNMYRNINAIPSIAYTKHAMNIVYEKAKWVFKYYKLSDYLKAHVHSWIENLDKILLRLLNAIDMDARSPTKSLTPSITLHPDIGLIEYSQKLPIEWNGFNELPKFEQLQLYEQVKDHANKINSLDKYRYYLMDTFYDITTNMSVVSMLPPFSAYGMVVGNNYITFDKKFYNFTGAGECSYLLANDFLNSRFSAFVTYKTENREAVKKSITVVVKGHHIEIGSNKHITVDGLRVELPMAVDHQTWIKRTGERIVVHSELGIEVECNLHYDICTVELSGWYFGKTGGMLGTFDYESSNDLSLPNGTIANTVEAFANSWHIGSAQCHSGNHTTVPTYSPTSEESRVPESNQCTAYFEDQLSPLRRCFSQVEPNPFYQMCLLELANNKGVCMSVAAYVSQCRRANVDIWIPHKCVHCPTLNSSTMNVSEVEVYDGVEAMLADIVFVVDQSPCIKKINLVELASKLDNAMRFKGLNTRFSVVGFNGKKFSEPHTHTSNGEIWATLKETEKTLKSMKSATSKSASSGNPSTFSALWHAALLPFRATASKTIVLLQCTLCQEAEDKYSNMLNMLMENDITLHILHPHVLRFHSGQSKASKVYGVDLNGAFSGHNLKNLMPSFPLLRQVVMPKDLCTPLAFETNGTLFNMDYLLQKVKGTHRFNVKKFTDVWARRVTLTAKPSQCQKCGCVANQDGVGQIMCSKCLSPSIEHFLKFQMYGGKVILQGKTKLGNGETSTVTVKD</sequence>
<dbReference type="PANTHER" id="PTHR37860">
    <property type="entry name" value="AGAP008810-PA"/>
    <property type="match status" value="1"/>
</dbReference>
<dbReference type="eggNOG" id="KOG4338">
    <property type="taxonomic scope" value="Eukaryota"/>
</dbReference>
<dbReference type="Pfam" id="PF00094">
    <property type="entry name" value="VWD"/>
    <property type="match status" value="1"/>
</dbReference>
<dbReference type="PANTHER" id="PTHR37860:SF1">
    <property type="match status" value="1"/>
</dbReference>
<keyword evidence="3" id="KW-1185">Reference proteome</keyword>
<dbReference type="InParanoid" id="A0A067RCV3"/>
<evidence type="ECO:0000313" key="3">
    <source>
        <dbReference type="Proteomes" id="UP000027135"/>
    </source>
</evidence>
<dbReference type="Proteomes" id="UP000027135">
    <property type="component" value="Unassembled WGS sequence"/>
</dbReference>
<dbReference type="SMART" id="SM00216">
    <property type="entry name" value="VWD"/>
    <property type="match status" value="1"/>
</dbReference>
<dbReference type="PROSITE" id="PS51233">
    <property type="entry name" value="VWFD"/>
    <property type="match status" value="1"/>
</dbReference>